<proteinExistence type="predicted"/>
<name>A0A3B0PAG2_9BACT</name>
<sequence>MNVSETATAPVIYGKKKTVCQKPRAYFLTTIVIAVLIKIEIVKPIGNAVIAYSNELTNEVWNLGSFNIPTVPVVL</sequence>
<gene>
    <name evidence="1" type="ORF">NCTC10135_00825</name>
</gene>
<reference evidence="2" key="1">
    <citation type="submission" date="2018-06" db="EMBL/GenBank/DDBJ databases">
        <authorList>
            <consortium name="Pathogen Informatics"/>
        </authorList>
    </citation>
    <scope>NUCLEOTIDE SEQUENCE [LARGE SCALE GENOMIC DNA]</scope>
    <source>
        <strain evidence="2">NCTC10135</strain>
    </source>
</reference>
<protein>
    <submittedName>
        <fullName evidence="1">Uncharacterized protein</fullName>
    </submittedName>
</protein>
<evidence type="ECO:0000313" key="2">
    <source>
        <dbReference type="Proteomes" id="UP000259864"/>
    </source>
</evidence>
<dbReference type="KEGG" id="mala:NCTC10135_00825"/>
<dbReference type="EMBL" id="LS991949">
    <property type="protein sequence ID" value="SYV90304.1"/>
    <property type="molecule type" value="Genomic_DNA"/>
</dbReference>
<dbReference type="Proteomes" id="UP000259864">
    <property type="component" value="Chromosome 1"/>
</dbReference>
<organism evidence="1 2">
    <name type="scientific">Metamycoplasma alkalescens</name>
    <dbReference type="NCBI Taxonomy" id="45363"/>
    <lineage>
        <taxon>Bacteria</taxon>
        <taxon>Bacillati</taxon>
        <taxon>Mycoplasmatota</taxon>
        <taxon>Mycoplasmoidales</taxon>
        <taxon>Metamycoplasmataceae</taxon>
        <taxon>Metamycoplasma</taxon>
    </lineage>
</organism>
<dbReference type="AlphaFoldDB" id="A0A3B0PAG2"/>
<accession>A0A3B0PAG2</accession>
<evidence type="ECO:0000313" key="1">
    <source>
        <dbReference type="EMBL" id="SYV90304.1"/>
    </source>
</evidence>